<evidence type="ECO:0000313" key="4">
    <source>
        <dbReference type="Proteomes" id="UP001396646"/>
    </source>
</evidence>
<keyword evidence="4" id="KW-1185">Reference proteome</keyword>
<feature type="domain" description="Glycogen debranching enzyme bacterial and archaeal type N-terminal" evidence="2">
    <location>
        <begin position="19"/>
        <end position="229"/>
    </location>
</feature>
<protein>
    <submittedName>
        <fullName evidence="3">Amylo-alpha-1,6-glucosidase</fullName>
    </submittedName>
</protein>
<dbReference type="PANTHER" id="PTHR10569:SF2">
    <property type="entry name" value="GLYCOGEN DEBRANCHING ENZYME"/>
    <property type="match status" value="1"/>
</dbReference>
<feature type="domain" description="Glycogen debranching enzyme C-terminal" evidence="1">
    <location>
        <begin position="296"/>
        <end position="662"/>
    </location>
</feature>
<organism evidence="3 4">
    <name type="scientific">Methanococcoides cohabitans</name>
    <dbReference type="NCBI Taxonomy" id="3136559"/>
    <lineage>
        <taxon>Archaea</taxon>
        <taxon>Methanobacteriati</taxon>
        <taxon>Methanobacteriota</taxon>
        <taxon>Stenosarchaea group</taxon>
        <taxon>Methanomicrobia</taxon>
        <taxon>Methanosarcinales</taxon>
        <taxon>Methanosarcinaceae</taxon>
        <taxon>Methanococcoides</taxon>
    </lineage>
</organism>
<dbReference type="InterPro" id="IPR008928">
    <property type="entry name" value="6-hairpin_glycosidase_sf"/>
</dbReference>
<dbReference type="Gene3D" id="1.50.10.10">
    <property type="match status" value="1"/>
</dbReference>
<reference evidence="3 4" key="1">
    <citation type="submission" date="2024-04" db="EMBL/GenBank/DDBJ databases">
        <title>Methanococcoides sp. LMO-2.</title>
        <authorList>
            <person name="Liang L."/>
        </authorList>
    </citation>
    <scope>NUCLEOTIDE SEQUENCE [LARGE SCALE GENOMIC DNA]</scope>
    <source>
        <strain evidence="3 4">LMO-2</strain>
    </source>
</reference>
<dbReference type="InterPro" id="IPR010401">
    <property type="entry name" value="AGL/Gdb1"/>
</dbReference>
<dbReference type="RefSeq" id="WP_342126496.1">
    <property type="nucleotide sequence ID" value="NZ_JBCAUS010000002.1"/>
</dbReference>
<dbReference type="InterPro" id="IPR006451">
    <property type="entry name" value="Glycogen_debranch_arc"/>
</dbReference>
<accession>A0ABU9KRV5</accession>
<sequence>MLPSPPYNDEFDHEAAISREWLITNGTGGYASSTVIGENSRKYHGLLVASANPPVDRRVLLSSLDEELIIEGEVFRLAVHSYPDTLYPSGFQYLERFSAFPLPTFEYRVGNVKLIKTVFMVHGTNTTVVRYRIFNTARQDIVLRILPLVANRGFHELRKAEDASFTEVSIDTGADVGSNLVDDDVLLQLRSNMKFKRDSHWYYNFQYEMERERGEAYQEDLYNPGYFEEHIVDNVCEFYVVASDDLPDEMESEHILDPALALELVNFEYEKELSRQKDLLDKYSFNDDLAKKLSVAADSFIVQRRSTDSHSIIAGYHWFADWGRDAMISLPGLTLVTGRFSDAKEILRTFSENCSDGLIPNRFSDDGISAPDYNTVDASLWFIHSVGRYYSYTKDLRTVREMWKTVVSIIHNYKNGTSYGIRMDDDGLIEHEGQLTWMDVKIGDQEITPRAGKACEINALWYNALCTAIRLGELIGEETAEYLEIAELVKSNFIGVFWNPEDRCLYDCVSVNEDGTVTNDASVRPNQIFAVSLPYTMLDTDKERLVVEKVKVDLLTPYGLRSLSPNDNRYVGMYGGDHNSRDRAYHNGMVWAWLMGPFITAYVKVNGNSLLSLEYCRQLLSDLECHLDEAGIGSISEIFDGDSPHRPRGCIAQAWSVAEILRAYIEDINS</sequence>
<proteinExistence type="predicted"/>
<dbReference type="InterPro" id="IPR012341">
    <property type="entry name" value="6hp_glycosidase-like_sf"/>
</dbReference>
<dbReference type="Pfam" id="PF12439">
    <property type="entry name" value="GDE_N"/>
    <property type="match status" value="1"/>
</dbReference>
<dbReference type="Proteomes" id="UP001396646">
    <property type="component" value="Unassembled WGS sequence"/>
</dbReference>
<dbReference type="EMBL" id="JBCAUS010000002">
    <property type="protein sequence ID" value="MEL4304796.1"/>
    <property type="molecule type" value="Genomic_DNA"/>
</dbReference>
<dbReference type="NCBIfam" id="TIGR01561">
    <property type="entry name" value="gde_arch"/>
    <property type="match status" value="1"/>
</dbReference>
<gene>
    <name evidence="3" type="ORF">WOA13_02930</name>
</gene>
<name>A0ABU9KRV5_9EURY</name>
<comment type="caution">
    <text evidence="3">The sequence shown here is derived from an EMBL/GenBank/DDBJ whole genome shotgun (WGS) entry which is preliminary data.</text>
</comment>
<dbReference type="PANTHER" id="PTHR10569">
    <property type="entry name" value="GLYCOGEN DEBRANCHING ENZYME"/>
    <property type="match status" value="1"/>
</dbReference>
<evidence type="ECO:0000259" key="1">
    <source>
        <dbReference type="Pfam" id="PF06202"/>
    </source>
</evidence>
<dbReference type="SUPFAM" id="SSF48208">
    <property type="entry name" value="Six-hairpin glycosidases"/>
    <property type="match status" value="1"/>
</dbReference>
<dbReference type="InterPro" id="IPR024742">
    <property type="entry name" value="Glycogen_debranch_N"/>
</dbReference>
<evidence type="ECO:0000313" key="3">
    <source>
        <dbReference type="EMBL" id="MEL4304796.1"/>
    </source>
</evidence>
<dbReference type="Pfam" id="PF06202">
    <property type="entry name" value="GDE_C"/>
    <property type="match status" value="1"/>
</dbReference>
<dbReference type="InterPro" id="IPR032790">
    <property type="entry name" value="GDE_C"/>
</dbReference>
<evidence type="ECO:0000259" key="2">
    <source>
        <dbReference type="Pfam" id="PF12439"/>
    </source>
</evidence>